<dbReference type="AlphaFoldDB" id="A0A553I5Y0"/>
<dbReference type="NCBIfam" id="TIGR00087">
    <property type="entry name" value="surE"/>
    <property type="match status" value="1"/>
</dbReference>
<evidence type="ECO:0000313" key="4">
    <source>
        <dbReference type="Proteomes" id="UP000319160"/>
    </source>
</evidence>
<feature type="region of interest" description="Disordered" evidence="1">
    <location>
        <begin position="239"/>
        <end position="273"/>
    </location>
</feature>
<dbReference type="Gene3D" id="3.40.1210.10">
    <property type="entry name" value="Survival protein SurE-like phosphatase/nucleotidase"/>
    <property type="match status" value="1"/>
</dbReference>
<dbReference type="GO" id="GO:0016787">
    <property type="term" value="F:hydrolase activity"/>
    <property type="evidence" value="ECO:0007669"/>
    <property type="project" value="InterPro"/>
</dbReference>
<dbReference type="SUPFAM" id="SSF56059">
    <property type="entry name" value="Glutathione synthetase ATP-binding domain-like"/>
    <property type="match status" value="1"/>
</dbReference>
<dbReference type="InterPro" id="IPR027746">
    <property type="entry name" value="TTL"/>
</dbReference>
<evidence type="ECO:0000256" key="1">
    <source>
        <dbReference type="SAM" id="MobiDB-lite"/>
    </source>
</evidence>
<dbReference type="OrthoDB" id="202825at2759"/>
<dbReference type="STRING" id="2512241.A0A553I5Y0"/>
<dbReference type="InterPro" id="IPR036523">
    <property type="entry name" value="SurE-like_sf"/>
</dbReference>
<proteinExistence type="predicted"/>
<dbReference type="EMBL" id="VFLP01000015">
    <property type="protein sequence ID" value="TRX95606.1"/>
    <property type="molecule type" value="Genomic_DNA"/>
</dbReference>
<dbReference type="GO" id="GO:0000932">
    <property type="term" value="C:P-body"/>
    <property type="evidence" value="ECO:0007669"/>
    <property type="project" value="TreeGrafter"/>
</dbReference>
<gene>
    <name evidence="3" type="ORF">FHL15_003564</name>
</gene>
<accession>A0A553I5Y0</accession>
<feature type="domain" description="Survival protein SurE-like phosphatase/nucleotidase" evidence="2">
    <location>
        <begin position="3"/>
        <end position="227"/>
    </location>
</feature>
<organism evidence="3 4">
    <name type="scientific">Xylaria flabelliformis</name>
    <dbReference type="NCBI Taxonomy" id="2512241"/>
    <lineage>
        <taxon>Eukaryota</taxon>
        <taxon>Fungi</taxon>
        <taxon>Dikarya</taxon>
        <taxon>Ascomycota</taxon>
        <taxon>Pezizomycotina</taxon>
        <taxon>Sordariomycetes</taxon>
        <taxon>Xylariomycetidae</taxon>
        <taxon>Xylariales</taxon>
        <taxon>Xylariaceae</taxon>
        <taxon>Xylaria</taxon>
    </lineage>
</organism>
<protein>
    <recommendedName>
        <fullName evidence="2">Survival protein SurE-like phosphatase/nucleotidase domain-containing protein</fullName>
    </recommendedName>
</protein>
<comment type="caution">
    <text evidence="3">The sequence shown here is derived from an EMBL/GenBank/DDBJ whole genome shotgun (WGS) entry which is preliminary data.</text>
</comment>
<dbReference type="PANTHER" id="PTHR47551">
    <property type="entry name" value="TUBULIN--TYROSINE LIGASE PBY1-RELATED"/>
    <property type="match status" value="1"/>
</dbReference>
<dbReference type="Pfam" id="PF03133">
    <property type="entry name" value="TTL"/>
    <property type="match status" value="1"/>
</dbReference>
<dbReference type="Pfam" id="PF01975">
    <property type="entry name" value="SurE"/>
    <property type="match status" value="1"/>
</dbReference>
<evidence type="ECO:0000313" key="3">
    <source>
        <dbReference type="EMBL" id="TRX95606.1"/>
    </source>
</evidence>
<name>A0A553I5Y0_9PEZI</name>
<dbReference type="SUPFAM" id="SSF64167">
    <property type="entry name" value="SurE-like"/>
    <property type="match status" value="1"/>
</dbReference>
<sequence length="809" mass="89866">MHILVTNDDGPPGPASPYVHSLVRALQKAGHTVSVCLPDTQRSWIGKAHMIGQTVKPVYYRPPATYDTLDDSTPQGTTHRYPSHGRDAVEEWVLVDGTPASCAQIGLHHVFRERGPIDLVVSGPNFGRNSTALFALSSGTLGAALEAAVCRRRAIALSWAHFKDRQSPKDPAIIEAATRHSVRVIEALAAQWPTDESVDLYTVNVALLPGLEGRRTIFTPMLQNYWGDGGTCFTEVEGSVGDEDEEEERIRGSEGAHTTNGAEPNGDDDEKNKGLVHRHFKWKPRFEDVYRSVEEAPPGNDGWAVNEGHTSVTPMKANFWQAASHLHGKELNLGNQSSVEEKPPSSLVTRKSTLVLRPRHHFHALIAYEDPYVHPLIVTALEALFPPESFTILSKTPNTAKDEAIPLAKLLPNPTANVLQITPYENIDWDFVAAHPETCLVNSYMLRKALIRKHYLASTVEQWIAKRPQSVLKDHVKRSEAFEVDYAEFLDDALVEAFDLRASLERNEALLDTTDEGDSEGKDAAKGVEWWILKPGMSDRGQGIRLFCTMAQLQGIFDGWEAERPDSEDEDNGEDGGDYITTSQLRHFVAQPYIDPPLLLPGDDRKFHIRTYVACVGSLDVYVYKPMLALFAGKNYVPPKYSYSQEQEGSISSPSNAGDIDLEAHLTNTCLQRSVAENTVQPFWDLPLSSPLPSNTTNKDAKEHIFAQICDITGEVFEAAARAMQMHFRPLPNAFELFGLDFLVDASGHVYLLEVNAFPDFRQTGDELKGLVAGLWREVLGRAVGRFFGGGKERELEQLVHVRKVDLGW</sequence>
<reference evidence="4" key="1">
    <citation type="submission" date="2019-06" db="EMBL/GenBank/DDBJ databases">
        <title>Draft genome sequence of the griseofulvin-producing fungus Xylaria cubensis strain G536.</title>
        <authorList>
            <person name="Mead M.E."/>
            <person name="Raja H.A."/>
            <person name="Steenwyk J.L."/>
            <person name="Knowles S.L."/>
            <person name="Oberlies N.H."/>
            <person name="Rokas A."/>
        </authorList>
    </citation>
    <scope>NUCLEOTIDE SEQUENCE [LARGE SCALE GENOMIC DNA]</scope>
    <source>
        <strain evidence="4">G536</strain>
    </source>
</reference>
<dbReference type="Gene3D" id="3.30.470.20">
    <property type="entry name" value="ATP-grasp fold, B domain"/>
    <property type="match status" value="1"/>
</dbReference>
<dbReference type="InterPro" id="IPR004344">
    <property type="entry name" value="TTL/TTLL_fam"/>
</dbReference>
<keyword evidence="4" id="KW-1185">Reference proteome</keyword>
<dbReference type="Proteomes" id="UP000319160">
    <property type="component" value="Unassembled WGS sequence"/>
</dbReference>
<dbReference type="InterPro" id="IPR002828">
    <property type="entry name" value="SurE-like_Pase/nucleotidase"/>
</dbReference>
<dbReference type="PANTHER" id="PTHR47551:SF1">
    <property type="entry name" value="TUBULIN--TYROSINE LIGASE PBY1-RELATED"/>
    <property type="match status" value="1"/>
</dbReference>
<dbReference type="PROSITE" id="PS51221">
    <property type="entry name" value="TTL"/>
    <property type="match status" value="1"/>
</dbReference>
<evidence type="ECO:0000259" key="2">
    <source>
        <dbReference type="Pfam" id="PF01975"/>
    </source>
</evidence>